<keyword evidence="2 5" id="KW-0812">Transmembrane</keyword>
<dbReference type="Gene3D" id="1.20.120.550">
    <property type="entry name" value="Membrane associated eicosanoid/glutathione metabolism-like domain"/>
    <property type="match status" value="1"/>
</dbReference>
<evidence type="ECO:0000256" key="4">
    <source>
        <dbReference type="ARBA" id="ARBA00023136"/>
    </source>
</evidence>
<proteinExistence type="predicted"/>
<dbReference type="GO" id="GO:0016020">
    <property type="term" value="C:membrane"/>
    <property type="evidence" value="ECO:0007669"/>
    <property type="project" value="UniProtKB-SubCell"/>
</dbReference>
<name>A0A1I3M3L6_9HYPH</name>
<evidence type="ECO:0000256" key="1">
    <source>
        <dbReference type="ARBA" id="ARBA00004370"/>
    </source>
</evidence>
<dbReference type="PANTHER" id="PTHR35371">
    <property type="entry name" value="INNER MEMBRANE PROTEIN"/>
    <property type="match status" value="1"/>
</dbReference>
<evidence type="ECO:0000256" key="3">
    <source>
        <dbReference type="ARBA" id="ARBA00022989"/>
    </source>
</evidence>
<evidence type="ECO:0000313" key="6">
    <source>
        <dbReference type="EMBL" id="SFI91568.1"/>
    </source>
</evidence>
<dbReference type="STRING" id="1121003.SAMN03080618_01654"/>
<dbReference type="InterPro" id="IPR023352">
    <property type="entry name" value="MAPEG-like_dom_sf"/>
</dbReference>
<protein>
    <submittedName>
        <fullName evidence="6">Uncharacterized conserved protein, MAPEG superfamily</fullName>
    </submittedName>
</protein>
<dbReference type="EMBL" id="FORF01000008">
    <property type="protein sequence ID" value="SFI91568.1"/>
    <property type="molecule type" value="Genomic_DNA"/>
</dbReference>
<sequence>MVWYILAALALLLFQALLTGTLLTKQVGSTDQIGTRDDLPEPSVELGRARRALANFQETLPIFLTVALLLVIKGVDGTLVHVGGLLYIAGRIAHHYCYMKALSPWRSYAYGVAMIGILLLVIALVPALI</sequence>
<reference evidence="7" key="1">
    <citation type="submission" date="2016-10" db="EMBL/GenBank/DDBJ databases">
        <authorList>
            <person name="Varghese N."/>
            <person name="Submissions S."/>
        </authorList>
    </citation>
    <scope>NUCLEOTIDE SEQUENCE [LARGE SCALE GENOMIC DNA]</scope>
    <source>
        <strain evidence="7">DSM 21857</strain>
    </source>
</reference>
<feature type="transmembrane region" description="Helical" evidence="5">
    <location>
        <begin position="62"/>
        <end position="88"/>
    </location>
</feature>
<dbReference type="SUPFAM" id="SSF161084">
    <property type="entry name" value="MAPEG domain-like"/>
    <property type="match status" value="1"/>
</dbReference>
<dbReference type="AlphaFoldDB" id="A0A1I3M3L6"/>
<dbReference type="PANTHER" id="PTHR35371:SF1">
    <property type="entry name" value="BLR7753 PROTEIN"/>
    <property type="match status" value="1"/>
</dbReference>
<evidence type="ECO:0000256" key="2">
    <source>
        <dbReference type="ARBA" id="ARBA00022692"/>
    </source>
</evidence>
<dbReference type="Proteomes" id="UP000242763">
    <property type="component" value="Unassembled WGS sequence"/>
</dbReference>
<evidence type="ECO:0000313" key="7">
    <source>
        <dbReference type="Proteomes" id="UP000242763"/>
    </source>
</evidence>
<keyword evidence="3 5" id="KW-1133">Transmembrane helix</keyword>
<evidence type="ECO:0000256" key="5">
    <source>
        <dbReference type="SAM" id="Phobius"/>
    </source>
</evidence>
<dbReference type="InterPro" id="IPR001129">
    <property type="entry name" value="Membr-assoc_MAPEG"/>
</dbReference>
<organism evidence="6 7">
    <name type="scientific">Aquamicrobium aerolatum DSM 21857</name>
    <dbReference type="NCBI Taxonomy" id="1121003"/>
    <lineage>
        <taxon>Bacteria</taxon>
        <taxon>Pseudomonadati</taxon>
        <taxon>Pseudomonadota</taxon>
        <taxon>Alphaproteobacteria</taxon>
        <taxon>Hyphomicrobiales</taxon>
        <taxon>Phyllobacteriaceae</taxon>
        <taxon>Aerobium</taxon>
    </lineage>
</organism>
<keyword evidence="4 5" id="KW-0472">Membrane</keyword>
<comment type="subcellular location">
    <subcellularLocation>
        <location evidence="1">Membrane</location>
    </subcellularLocation>
</comment>
<feature type="transmembrane region" description="Helical" evidence="5">
    <location>
        <begin position="108"/>
        <end position="128"/>
    </location>
</feature>
<dbReference type="RefSeq" id="WP_175556667.1">
    <property type="nucleotide sequence ID" value="NZ_FORF01000008.1"/>
</dbReference>
<keyword evidence="7" id="KW-1185">Reference proteome</keyword>
<accession>A0A1I3M3L6</accession>
<dbReference type="Pfam" id="PF01124">
    <property type="entry name" value="MAPEG"/>
    <property type="match status" value="1"/>
</dbReference>
<gene>
    <name evidence="6" type="ORF">SAMN03080618_01654</name>
</gene>